<evidence type="ECO:0000313" key="7">
    <source>
        <dbReference type="EMBL" id="SLJ93816.1"/>
    </source>
</evidence>
<feature type="transmembrane region" description="Helical" evidence="6">
    <location>
        <begin position="89"/>
        <end position="112"/>
    </location>
</feature>
<proteinExistence type="predicted"/>
<keyword evidence="4 6" id="KW-1133">Transmembrane helix</keyword>
<dbReference type="RefSeq" id="WP_245828884.1">
    <property type="nucleotide sequence ID" value="NZ_FVZE01000002.1"/>
</dbReference>
<dbReference type="PANTHER" id="PTHR33931:SF2">
    <property type="entry name" value="HOLIN-LIKE PROTEIN CIDA"/>
    <property type="match status" value="1"/>
</dbReference>
<dbReference type="EMBL" id="FVZE01000002">
    <property type="protein sequence ID" value="SLJ93816.1"/>
    <property type="molecule type" value="Genomic_DNA"/>
</dbReference>
<feature type="transmembrane region" description="Helical" evidence="6">
    <location>
        <begin position="63"/>
        <end position="82"/>
    </location>
</feature>
<keyword evidence="3 6" id="KW-0812">Transmembrane</keyword>
<dbReference type="GO" id="GO:0005886">
    <property type="term" value="C:plasma membrane"/>
    <property type="evidence" value="ECO:0007669"/>
    <property type="project" value="UniProtKB-SubCell"/>
</dbReference>
<protein>
    <submittedName>
        <fullName evidence="7">Putative effector of murein hydrolase LrgA, UPF0299 family</fullName>
    </submittedName>
</protein>
<dbReference type="InterPro" id="IPR005538">
    <property type="entry name" value="LrgA/CidA"/>
</dbReference>
<evidence type="ECO:0000256" key="5">
    <source>
        <dbReference type="ARBA" id="ARBA00023136"/>
    </source>
</evidence>
<accession>A0A1U6HDG5</accession>
<reference evidence="8" key="1">
    <citation type="submission" date="2017-02" db="EMBL/GenBank/DDBJ databases">
        <authorList>
            <person name="Varghese N."/>
            <person name="Submissions S."/>
        </authorList>
    </citation>
    <scope>NUCLEOTIDE SEQUENCE [LARGE SCALE GENOMIC DNA]</scope>
    <source>
        <strain evidence="8">SM117</strain>
    </source>
</reference>
<sequence>MEAIIGTVSRAARGATKKAIATQRNALFYSANREGLPLPMLRTIFLLIACQLLGEIVHRLTGLALPGSVIGMILLIAWLALVPRERPTLTVVTGWLTAHLAVMFVPAAVGLIDEGAALKADGVGLVVATVVSTVLTMAVTALVFRWALNRFGPYDPVDTEADTAA</sequence>
<dbReference type="GO" id="GO:0016787">
    <property type="term" value="F:hydrolase activity"/>
    <property type="evidence" value="ECO:0007669"/>
    <property type="project" value="UniProtKB-KW"/>
</dbReference>
<evidence type="ECO:0000256" key="1">
    <source>
        <dbReference type="ARBA" id="ARBA00004651"/>
    </source>
</evidence>
<dbReference type="PANTHER" id="PTHR33931">
    <property type="entry name" value="HOLIN-LIKE PROTEIN CIDA-RELATED"/>
    <property type="match status" value="1"/>
</dbReference>
<evidence type="ECO:0000313" key="8">
    <source>
        <dbReference type="Proteomes" id="UP000190989"/>
    </source>
</evidence>
<organism evidence="7 8">
    <name type="scientific">Novosphingobium mathurense</name>
    <dbReference type="NCBI Taxonomy" id="428990"/>
    <lineage>
        <taxon>Bacteria</taxon>
        <taxon>Pseudomonadati</taxon>
        <taxon>Pseudomonadota</taxon>
        <taxon>Alphaproteobacteria</taxon>
        <taxon>Sphingomonadales</taxon>
        <taxon>Sphingomonadaceae</taxon>
        <taxon>Novosphingobium</taxon>
    </lineage>
</organism>
<keyword evidence="8" id="KW-1185">Reference proteome</keyword>
<dbReference type="Proteomes" id="UP000190989">
    <property type="component" value="Unassembled WGS sequence"/>
</dbReference>
<comment type="subcellular location">
    <subcellularLocation>
        <location evidence="1">Cell membrane</location>
        <topology evidence="1">Multi-pass membrane protein</topology>
    </subcellularLocation>
</comment>
<evidence type="ECO:0000256" key="6">
    <source>
        <dbReference type="SAM" id="Phobius"/>
    </source>
</evidence>
<evidence type="ECO:0000256" key="3">
    <source>
        <dbReference type="ARBA" id="ARBA00022692"/>
    </source>
</evidence>
<keyword evidence="7" id="KW-0378">Hydrolase</keyword>
<evidence type="ECO:0000256" key="2">
    <source>
        <dbReference type="ARBA" id="ARBA00022475"/>
    </source>
</evidence>
<dbReference type="Pfam" id="PF03788">
    <property type="entry name" value="LrgA"/>
    <property type="match status" value="1"/>
</dbReference>
<keyword evidence="2" id="KW-1003">Cell membrane</keyword>
<name>A0A1U6HDG5_9SPHN</name>
<dbReference type="AlphaFoldDB" id="A0A1U6HDG5"/>
<gene>
    <name evidence="7" type="ORF">SAMN06295987_102192</name>
</gene>
<evidence type="ECO:0000256" key="4">
    <source>
        <dbReference type="ARBA" id="ARBA00022989"/>
    </source>
</evidence>
<feature type="transmembrane region" description="Helical" evidence="6">
    <location>
        <begin position="124"/>
        <end position="144"/>
    </location>
</feature>
<dbReference type="STRING" id="428990.SAMN06295987_102192"/>
<keyword evidence="5 6" id="KW-0472">Membrane</keyword>